<dbReference type="SMART" id="SM00460">
    <property type="entry name" value="TGc"/>
    <property type="match status" value="1"/>
</dbReference>
<gene>
    <name evidence="3" type="ORF">IAA81_08600</name>
</gene>
<comment type="caution">
    <text evidence="3">The sequence shown here is derived from an EMBL/GenBank/DDBJ whole genome shotgun (WGS) entry which is preliminary data.</text>
</comment>
<dbReference type="SUPFAM" id="SSF81296">
    <property type="entry name" value="E set domains"/>
    <property type="match status" value="2"/>
</dbReference>
<feature type="transmembrane region" description="Helical" evidence="1">
    <location>
        <begin position="14"/>
        <end position="37"/>
    </location>
</feature>
<dbReference type="PANTHER" id="PTHR38339:SF1">
    <property type="entry name" value="TRANSGLUTAMINASE-LIKE DOMAIN-CONTAINING PROTEIN"/>
    <property type="match status" value="1"/>
</dbReference>
<dbReference type="Pfam" id="PF01841">
    <property type="entry name" value="Transglut_core"/>
    <property type="match status" value="1"/>
</dbReference>
<keyword evidence="1" id="KW-0812">Transmembrane</keyword>
<feature type="domain" description="Transglutaminase-like" evidence="2">
    <location>
        <begin position="417"/>
        <end position="479"/>
    </location>
</feature>
<dbReference type="Pfam" id="PF01833">
    <property type="entry name" value="TIG"/>
    <property type="match status" value="2"/>
</dbReference>
<sequence>MFGKLFLQLRKSPLARFLFIVAFFILLAAISFLVSVLKEKKPVIYSVTPPVGNPGDTIMITGENFGEKDLYSFVEIGNSRPIDTAYSSWTDNTILVRVPEFTGGGLVYVNKKNQKSNPLLFTKASTIPVILKNTTDTIEPVINSISQKTASVGTVITIKGKRFGANRGEGKVFFQWAGSRQAQNVPVSRDSTQVPMIECSDRDFDYELWSDEEIRVKVPSGAVTGNIIVQTDRGNSNGAYIEIQTPGERVYTGQHTYAVAYGVDITNVTGGRDNSLYLRVPKPMDCLTQYVINGGDYTVKPFIENFDNRFLHRLENITSGKNYTIRHSFIITAFDVENKINSRQIKNYTNKNSPFYLTYTREDPLHPVNNKTISEAAAGIVNQSWNPYTKAKAVFDFIVDEYKLREQNSKEPDLENVVKSKKGTPWEVSVLYATMLRSLGIPAVSCSGYFVEKDRKTTPHWWTEIYLEGYGWISADPAIVMGLDFQLFNTPENLKEFYFGNIDSQHILFSKGWTEQKEMSVNSSTVKRNQAYDFQSIWEESTGNISKYSSFWTNLSITGIY</sequence>
<dbReference type="InterPro" id="IPR038765">
    <property type="entry name" value="Papain-like_cys_pep_sf"/>
</dbReference>
<dbReference type="SUPFAM" id="SSF54001">
    <property type="entry name" value="Cysteine proteinases"/>
    <property type="match status" value="1"/>
</dbReference>
<dbReference type="InterPro" id="IPR014756">
    <property type="entry name" value="Ig_E-set"/>
</dbReference>
<dbReference type="Proteomes" id="UP000823638">
    <property type="component" value="Unassembled WGS sequence"/>
</dbReference>
<protein>
    <submittedName>
        <fullName evidence="3">IPT/TIG domain-containing protein</fullName>
    </submittedName>
</protein>
<keyword evidence="1" id="KW-1133">Transmembrane helix</keyword>
<dbReference type="Gene3D" id="3.10.620.30">
    <property type="match status" value="1"/>
</dbReference>
<evidence type="ECO:0000313" key="4">
    <source>
        <dbReference type="Proteomes" id="UP000823638"/>
    </source>
</evidence>
<name>A0A9D9HQU7_9SPIR</name>
<evidence type="ECO:0000313" key="3">
    <source>
        <dbReference type="EMBL" id="MBO8458265.1"/>
    </source>
</evidence>
<dbReference type="InterPro" id="IPR002931">
    <property type="entry name" value="Transglutaminase-like"/>
</dbReference>
<dbReference type="AlphaFoldDB" id="A0A9D9HQU7"/>
<dbReference type="PANTHER" id="PTHR38339">
    <property type="entry name" value="TRANSGLUTAMINASE DOMAIN PROTEIN"/>
    <property type="match status" value="1"/>
</dbReference>
<dbReference type="Gene3D" id="2.60.40.10">
    <property type="entry name" value="Immunoglobulins"/>
    <property type="match status" value="2"/>
</dbReference>
<reference evidence="3" key="2">
    <citation type="journal article" date="2021" name="PeerJ">
        <title>Extensive microbial diversity within the chicken gut microbiome revealed by metagenomics and culture.</title>
        <authorList>
            <person name="Gilroy R."/>
            <person name="Ravi A."/>
            <person name="Getino M."/>
            <person name="Pursley I."/>
            <person name="Horton D.L."/>
            <person name="Alikhan N.F."/>
            <person name="Baker D."/>
            <person name="Gharbi K."/>
            <person name="Hall N."/>
            <person name="Watson M."/>
            <person name="Adriaenssens E.M."/>
            <person name="Foster-Nyarko E."/>
            <person name="Jarju S."/>
            <person name="Secka A."/>
            <person name="Antonio M."/>
            <person name="Oren A."/>
            <person name="Chaudhuri R.R."/>
            <person name="La Ragione R."/>
            <person name="Hildebrand F."/>
            <person name="Pallen M.J."/>
        </authorList>
    </citation>
    <scope>NUCLEOTIDE SEQUENCE</scope>
    <source>
        <strain evidence="3">10532</strain>
    </source>
</reference>
<dbReference type="InterPro" id="IPR013783">
    <property type="entry name" value="Ig-like_fold"/>
</dbReference>
<reference evidence="3" key="1">
    <citation type="submission" date="2020-10" db="EMBL/GenBank/DDBJ databases">
        <authorList>
            <person name="Gilroy R."/>
        </authorList>
    </citation>
    <scope>NUCLEOTIDE SEQUENCE</scope>
    <source>
        <strain evidence="3">10532</strain>
    </source>
</reference>
<accession>A0A9D9HQU7</accession>
<organism evidence="3 4">
    <name type="scientific">Candidatus Gallitreponema excrementavium</name>
    <dbReference type="NCBI Taxonomy" id="2840840"/>
    <lineage>
        <taxon>Bacteria</taxon>
        <taxon>Pseudomonadati</taxon>
        <taxon>Spirochaetota</taxon>
        <taxon>Spirochaetia</taxon>
        <taxon>Spirochaetales</taxon>
        <taxon>Candidatus Gallitreponema</taxon>
    </lineage>
</organism>
<dbReference type="InterPro" id="IPR002909">
    <property type="entry name" value="IPT_dom"/>
</dbReference>
<evidence type="ECO:0000259" key="2">
    <source>
        <dbReference type="SMART" id="SM00460"/>
    </source>
</evidence>
<evidence type="ECO:0000256" key="1">
    <source>
        <dbReference type="SAM" id="Phobius"/>
    </source>
</evidence>
<proteinExistence type="predicted"/>
<keyword evidence="1" id="KW-0472">Membrane</keyword>
<dbReference type="EMBL" id="JADIMM010000099">
    <property type="protein sequence ID" value="MBO8458265.1"/>
    <property type="molecule type" value="Genomic_DNA"/>
</dbReference>